<gene>
    <name evidence="1" type="ORF">M9H77_19660</name>
</gene>
<dbReference type="Proteomes" id="UP001060085">
    <property type="component" value="Linkage Group LG04"/>
</dbReference>
<comment type="caution">
    <text evidence="1">The sequence shown here is derived from an EMBL/GenBank/DDBJ whole genome shotgun (WGS) entry which is preliminary data.</text>
</comment>
<organism evidence="1 2">
    <name type="scientific">Catharanthus roseus</name>
    <name type="common">Madagascar periwinkle</name>
    <name type="synonym">Vinca rosea</name>
    <dbReference type="NCBI Taxonomy" id="4058"/>
    <lineage>
        <taxon>Eukaryota</taxon>
        <taxon>Viridiplantae</taxon>
        <taxon>Streptophyta</taxon>
        <taxon>Embryophyta</taxon>
        <taxon>Tracheophyta</taxon>
        <taxon>Spermatophyta</taxon>
        <taxon>Magnoliopsida</taxon>
        <taxon>eudicotyledons</taxon>
        <taxon>Gunneridae</taxon>
        <taxon>Pentapetalae</taxon>
        <taxon>asterids</taxon>
        <taxon>lamiids</taxon>
        <taxon>Gentianales</taxon>
        <taxon>Apocynaceae</taxon>
        <taxon>Rauvolfioideae</taxon>
        <taxon>Vinceae</taxon>
        <taxon>Catharanthinae</taxon>
        <taxon>Catharanthus</taxon>
    </lineage>
</organism>
<accession>A0ACC0BB22</accession>
<name>A0ACC0BB22_CATRO</name>
<reference evidence="2" key="1">
    <citation type="journal article" date="2023" name="Nat. Plants">
        <title>Single-cell RNA sequencing provides a high-resolution roadmap for understanding the multicellular compartmentation of specialized metabolism.</title>
        <authorList>
            <person name="Sun S."/>
            <person name="Shen X."/>
            <person name="Li Y."/>
            <person name="Li Y."/>
            <person name="Wang S."/>
            <person name="Li R."/>
            <person name="Zhang H."/>
            <person name="Shen G."/>
            <person name="Guo B."/>
            <person name="Wei J."/>
            <person name="Xu J."/>
            <person name="St-Pierre B."/>
            <person name="Chen S."/>
            <person name="Sun C."/>
        </authorList>
    </citation>
    <scope>NUCLEOTIDE SEQUENCE [LARGE SCALE GENOMIC DNA]</scope>
</reference>
<protein>
    <submittedName>
        <fullName evidence="1">Uncharacterized protein</fullName>
    </submittedName>
</protein>
<keyword evidence="2" id="KW-1185">Reference proteome</keyword>
<dbReference type="EMBL" id="CM044704">
    <property type="protein sequence ID" value="KAI5669807.1"/>
    <property type="molecule type" value="Genomic_DNA"/>
</dbReference>
<evidence type="ECO:0000313" key="2">
    <source>
        <dbReference type="Proteomes" id="UP001060085"/>
    </source>
</evidence>
<sequence length="542" mass="59361">MASVSLYCSSMATSSIHDKNGLQFANALRTSYYINKMISPRFTRNLGYNLNIRGVRPLIISDESDSLFHHSIITHAGQGEFVNEHSTVIEDQPDAVAFGTLAAEITPNTSGFFIADDEFDLDRPTAGFASIAEAIEDIRQGRMVIVVDDEDRENEGDLIMAAELVTPEALAFIVKHGTGIVCVSMKEEDLERLQLPLMVTPKENDEKLCTAFTVSVDAKYGTTTGVSARDRATTILALASRDSKPKDFNRPGHIFPLKYREGGVLKRAGHTEASVDLAVMAGLDPVAVLCEIVDDDGSMARLPKLRQFAEAENLKIISIADLIRYRRKREKLVERAAAAPIPTMWGPFNAYCFKSVLDGIEHIAMVKGEIGDGKNILVRVHSECLTGDIFGSARCDCGNQLALAMKRIEAAGRGVLVYLRGHEGRGVGLGHKLRAYNLQDDGRDTVEANQELGLPVDSREYGIGAQILRDLGVRTMKLLTNNPAKYVGLKGYGLSVAGRVPLLTPITKENRRYLETKRTKMGHVYGLDSGDQVNNDTGEMSN</sequence>
<evidence type="ECO:0000313" key="1">
    <source>
        <dbReference type="EMBL" id="KAI5669807.1"/>
    </source>
</evidence>
<proteinExistence type="predicted"/>